<protein>
    <submittedName>
        <fullName evidence="5">Ras-GAP domain-containing protein</fullName>
    </submittedName>
</protein>
<keyword evidence="2" id="KW-0812">Transmembrane</keyword>
<dbReference type="Gene3D" id="2.40.160.210">
    <property type="entry name" value="Acyl-CoA thioesterase, double hotdog domain"/>
    <property type="match status" value="1"/>
</dbReference>
<dbReference type="InterPro" id="IPR042171">
    <property type="entry name" value="Acyl-CoA_hotdog"/>
</dbReference>
<reference evidence="5" key="1">
    <citation type="submission" date="2016-11" db="UniProtKB">
        <authorList>
            <consortium name="WormBaseParasite"/>
        </authorList>
    </citation>
    <scope>IDENTIFICATION</scope>
</reference>
<accession>A0A1I7WSF0</accession>
<evidence type="ECO:0000256" key="1">
    <source>
        <dbReference type="ARBA" id="ARBA00022468"/>
    </source>
</evidence>
<evidence type="ECO:0000313" key="5">
    <source>
        <dbReference type="WBParaSite" id="Hba_08091"/>
    </source>
</evidence>
<keyword evidence="4" id="KW-1185">Reference proteome</keyword>
<dbReference type="Proteomes" id="UP000095283">
    <property type="component" value="Unplaced"/>
</dbReference>
<evidence type="ECO:0000256" key="2">
    <source>
        <dbReference type="SAM" id="Phobius"/>
    </source>
</evidence>
<name>A0A1I7WSF0_HETBA</name>
<keyword evidence="1" id="KW-0343">GTPase activation</keyword>
<proteinExistence type="predicted"/>
<dbReference type="PROSITE" id="PS50018">
    <property type="entry name" value="RAS_GTPASE_ACTIV_2"/>
    <property type="match status" value="1"/>
</dbReference>
<feature type="domain" description="Ras-GAP" evidence="3">
    <location>
        <begin position="70"/>
        <end position="241"/>
    </location>
</feature>
<dbReference type="GO" id="GO:0005096">
    <property type="term" value="F:GTPase activator activity"/>
    <property type="evidence" value="ECO:0007669"/>
    <property type="project" value="UniProtKB-KW"/>
</dbReference>
<dbReference type="InterPro" id="IPR001936">
    <property type="entry name" value="RasGAP_dom"/>
</dbReference>
<evidence type="ECO:0000313" key="4">
    <source>
        <dbReference type="Proteomes" id="UP000095283"/>
    </source>
</evidence>
<dbReference type="InterPro" id="IPR008936">
    <property type="entry name" value="Rho_GTPase_activation_prot"/>
</dbReference>
<dbReference type="PANTHER" id="PTHR10194:SF148">
    <property type="entry name" value="GTPASE-ACTIVATING PROTEIN"/>
    <property type="match status" value="1"/>
</dbReference>
<keyword evidence="2" id="KW-0472">Membrane</keyword>
<evidence type="ECO:0000259" key="3">
    <source>
        <dbReference type="PROSITE" id="PS50018"/>
    </source>
</evidence>
<dbReference type="Gene3D" id="1.10.506.10">
    <property type="entry name" value="GTPase Activation - p120gap, domain 1"/>
    <property type="match status" value="1"/>
</dbReference>
<dbReference type="Pfam" id="PF00616">
    <property type="entry name" value="RasGAP"/>
    <property type="match status" value="1"/>
</dbReference>
<dbReference type="PANTHER" id="PTHR10194">
    <property type="entry name" value="RAS GTPASE-ACTIVATING PROTEINS"/>
    <property type="match status" value="1"/>
</dbReference>
<keyword evidence="2" id="KW-1133">Transmembrane helix</keyword>
<dbReference type="SMART" id="SM00323">
    <property type="entry name" value="RasGAP"/>
    <property type="match status" value="1"/>
</dbReference>
<dbReference type="SUPFAM" id="SSF48350">
    <property type="entry name" value="GTPase activation domain, GAP"/>
    <property type="match status" value="1"/>
</dbReference>
<dbReference type="InterPro" id="IPR039360">
    <property type="entry name" value="Ras_GTPase"/>
</dbReference>
<dbReference type="WBParaSite" id="Hba_08091">
    <property type="protein sequence ID" value="Hba_08091"/>
    <property type="gene ID" value="Hba_08091"/>
</dbReference>
<organism evidence="4 5">
    <name type="scientific">Heterorhabditis bacteriophora</name>
    <name type="common">Entomopathogenic nematode worm</name>
    <dbReference type="NCBI Taxonomy" id="37862"/>
    <lineage>
        <taxon>Eukaryota</taxon>
        <taxon>Metazoa</taxon>
        <taxon>Ecdysozoa</taxon>
        <taxon>Nematoda</taxon>
        <taxon>Chromadorea</taxon>
        <taxon>Rhabditida</taxon>
        <taxon>Rhabditina</taxon>
        <taxon>Rhabditomorpha</taxon>
        <taxon>Strongyloidea</taxon>
        <taxon>Heterorhabditidae</taxon>
        <taxon>Heterorhabditis</taxon>
    </lineage>
</organism>
<feature type="transmembrane region" description="Helical" evidence="2">
    <location>
        <begin position="47"/>
        <end position="66"/>
    </location>
</feature>
<dbReference type="AlphaFoldDB" id="A0A1I7WSF0"/>
<sequence>MDALTGSSSVEPFSASLVSLLENMPQVGYAGYGVDGSLASRLCGQLLLTYFLYIVYFFLSFLTYRFNFRDLNTLFRSHSLASKMLYELLKIYGHSYLLISLKPVIDKIYKERKCCEIDPSRLPQGESLEKNTANLLSYFSLLFSRVADSASRCPLPIKVVLADLRRVEPWLTTILSHVTDDAHLLAMSCFLDRISLEYSGPSLSTEHIAVLKDGVTKCNRICLLVMNLLITRHTLLQSIFSLENSGSSTFRSKPPHMGGAYAPGRLFGGQAVAQAYRAIQETRKQHTETYGAICTLHHKFTAPELKIMSELPLSAKISGNKRKTTQTLSGSRVVLPPKYHILSERSFWSLPATSTRWLSKRLSKLEEIGKFEHIDAYDFGTLRRNVQTYRTFHPNGGWEKSAEAIASTQEYPRNNCIKPTDGRVNCDSFDQ</sequence>